<dbReference type="PANTHER" id="PTHR37804:SF1">
    <property type="entry name" value="CDAA REGULATORY PROTEIN CDAR"/>
    <property type="match status" value="1"/>
</dbReference>
<dbReference type="InterPro" id="IPR012505">
    <property type="entry name" value="YbbR"/>
</dbReference>
<dbReference type="eggNOG" id="COG4856">
    <property type="taxonomic scope" value="Bacteria"/>
</dbReference>
<evidence type="ECO:0000313" key="1">
    <source>
        <dbReference type="EMBL" id="EFC05884.1"/>
    </source>
</evidence>
<proteinExistence type="predicted"/>
<dbReference type="Proteomes" id="UP000005017">
    <property type="component" value="Unassembled WGS sequence"/>
</dbReference>
<dbReference type="Pfam" id="PF07949">
    <property type="entry name" value="YbbR"/>
    <property type="match status" value="3"/>
</dbReference>
<keyword evidence="2" id="KW-1185">Reference proteome</keyword>
<organism evidence="1 2">
    <name type="scientific">Bulleidia extructa W1219</name>
    <dbReference type="NCBI Taxonomy" id="679192"/>
    <lineage>
        <taxon>Bacteria</taxon>
        <taxon>Bacillati</taxon>
        <taxon>Bacillota</taxon>
        <taxon>Erysipelotrichia</taxon>
        <taxon>Erysipelotrichales</taxon>
        <taxon>Erysipelotrichaceae</taxon>
        <taxon>Bulleidia</taxon>
    </lineage>
</organism>
<dbReference type="RefSeq" id="WP_006626833.1">
    <property type="nucleotide sequence ID" value="NZ_ADFR01000003.1"/>
</dbReference>
<accession>D2MN62</accession>
<dbReference type="EMBL" id="ADFR01000003">
    <property type="protein sequence ID" value="EFC05884.1"/>
    <property type="molecule type" value="Genomic_DNA"/>
</dbReference>
<protein>
    <submittedName>
        <fullName evidence="1">YbbR-like protein</fullName>
    </submittedName>
</protein>
<gene>
    <name evidence="1" type="ORF">HMPREF9013_0079</name>
</gene>
<dbReference type="OrthoDB" id="1769748at2"/>
<dbReference type="STRING" id="679192.HMPREF9013_0079"/>
<dbReference type="Gene3D" id="2.170.120.30">
    <property type="match status" value="2"/>
</dbReference>
<reference evidence="2" key="1">
    <citation type="submission" date="2009-12" db="EMBL/GenBank/DDBJ databases">
        <title>Sequence of Clostridiales genomosp. BVAB3 str. UPII9-5.</title>
        <authorList>
            <person name="Madupu R."/>
            <person name="Durkin A.S."/>
            <person name="Torralba M."/>
            <person name="Methe B."/>
            <person name="Sutton G.G."/>
            <person name="Strausberg R.L."/>
            <person name="Nelson K.E."/>
        </authorList>
    </citation>
    <scope>NUCLEOTIDE SEQUENCE [LARGE SCALE GENOMIC DNA]</scope>
    <source>
        <strain evidence="2">W1219</strain>
    </source>
</reference>
<dbReference type="InterPro" id="IPR053154">
    <property type="entry name" value="c-di-AMP_regulator"/>
</dbReference>
<dbReference type="Gene3D" id="2.170.120.40">
    <property type="entry name" value="YbbR-like domain"/>
    <property type="match status" value="2"/>
</dbReference>
<dbReference type="PANTHER" id="PTHR37804">
    <property type="entry name" value="CDAA REGULATORY PROTEIN CDAR"/>
    <property type="match status" value="1"/>
</dbReference>
<dbReference type="AlphaFoldDB" id="D2MN62"/>
<name>D2MN62_9FIRM</name>
<sequence>MNKDKKPNLSSFLTSHLKEKKKSLSNHSNTYGKKIGKILSAISSGFDRFLFNTRHTRLVSFSMALLLFSLVNLNDISKLYASTLKTSRTVSGVKVVANYNRDNFELSGLPTTAKVILSGDATSLSGANVANGNVVANLSNLGEGQHTIRLKTEGYGDNLDAAVDPTTVVVTLKKKTTKAFDISYDFINTSKMDPKLSLGSPELSKNKVNVRASKDTLDSIAFVKAFIDVSGKSKTFTQEARLVAYNSKGQPVEADIIPQTVSVKVPITDNHKTVPIRLKVNGNIPNNKAIESVQMAQETVTIYGSESVLETIEQIEVTVNAENLTEDATILRPLDLPAGVSSASLEQVSMNIKLGDMVSRKIENIPINYRNNTNGYKVSQANQKKTTSVIIKGTANHVNQVKAEDIYVYIDLANAKPGLQDFELKVDPPKNKLVNYQLTESRYNLNVIGEK</sequence>
<comment type="caution">
    <text evidence="1">The sequence shown here is derived from an EMBL/GenBank/DDBJ whole genome shotgun (WGS) entry which is preliminary data.</text>
</comment>
<evidence type="ECO:0000313" key="2">
    <source>
        <dbReference type="Proteomes" id="UP000005017"/>
    </source>
</evidence>